<feature type="transmembrane region" description="Helical" evidence="7">
    <location>
        <begin position="313"/>
        <end position="339"/>
    </location>
</feature>
<dbReference type="OrthoDB" id="9799225at2"/>
<comment type="similarity">
    <text evidence="2">Belongs to the autoinducer-2 exporter (AI-2E) (TC 2.A.86) family.</text>
</comment>
<protein>
    <submittedName>
        <fullName evidence="8">AI-2E family transporter</fullName>
    </submittedName>
</protein>
<dbReference type="Pfam" id="PF01594">
    <property type="entry name" value="AI-2E_transport"/>
    <property type="match status" value="1"/>
</dbReference>
<evidence type="ECO:0000313" key="8">
    <source>
        <dbReference type="EMBL" id="OLO44624.1"/>
    </source>
</evidence>
<feature type="transmembrane region" description="Helical" evidence="7">
    <location>
        <begin position="74"/>
        <end position="103"/>
    </location>
</feature>
<dbReference type="Proteomes" id="UP000186857">
    <property type="component" value="Unassembled WGS sequence"/>
</dbReference>
<reference evidence="8 9" key="1">
    <citation type="submission" date="2016-12" db="EMBL/GenBank/DDBJ databases">
        <title>Genomic Comparison of strains in the 'Actinomyces naeslundii' Group.</title>
        <authorList>
            <person name="Mughal S.R."/>
            <person name="Do T."/>
            <person name="Gilbert S.C."/>
            <person name="Witherden E.A."/>
            <person name="Didelot X."/>
            <person name="Beighton D."/>
        </authorList>
    </citation>
    <scope>NUCLEOTIDE SEQUENCE [LARGE SCALE GENOMIC DNA]</scope>
    <source>
        <strain evidence="8 9">CCUG 33920</strain>
    </source>
</reference>
<organism evidence="8 9">
    <name type="scientific">Actinomyces oris</name>
    <dbReference type="NCBI Taxonomy" id="544580"/>
    <lineage>
        <taxon>Bacteria</taxon>
        <taxon>Bacillati</taxon>
        <taxon>Actinomycetota</taxon>
        <taxon>Actinomycetes</taxon>
        <taxon>Actinomycetales</taxon>
        <taxon>Actinomycetaceae</taxon>
        <taxon>Actinomyces</taxon>
    </lineage>
</organism>
<feature type="transmembrane region" description="Helical" evidence="7">
    <location>
        <begin position="49"/>
        <end position="67"/>
    </location>
</feature>
<dbReference type="GO" id="GO:0055085">
    <property type="term" value="P:transmembrane transport"/>
    <property type="evidence" value="ECO:0007669"/>
    <property type="project" value="TreeGrafter"/>
</dbReference>
<dbReference type="PANTHER" id="PTHR21716">
    <property type="entry name" value="TRANSMEMBRANE PROTEIN"/>
    <property type="match status" value="1"/>
</dbReference>
<proteinExistence type="inferred from homology"/>
<evidence type="ECO:0000256" key="5">
    <source>
        <dbReference type="ARBA" id="ARBA00023136"/>
    </source>
</evidence>
<evidence type="ECO:0000256" key="1">
    <source>
        <dbReference type="ARBA" id="ARBA00004141"/>
    </source>
</evidence>
<evidence type="ECO:0000256" key="7">
    <source>
        <dbReference type="SAM" id="Phobius"/>
    </source>
</evidence>
<comment type="subcellular location">
    <subcellularLocation>
        <location evidence="1">Membrane</location>
        <topology evidence="1">Multi-pass membrane protein</topology>
    </subcellularLocation>
</comment>
<name>A0A1Q8V964_9ACTO</name>
<evidence type="ECO:0000256" key="6">
    <source>
        <dbReference type="SAM" id="MobiDB-lite"/>
    </source>
</evidence>
<evidence type="ECO:0000313" key="9">
    <source>
        <dbReference type="Proteomes" id="UP000186857"/>
    </source>
</evidence>
<feature type="transmembrane region" description="Helical" evidence="7">
    <location>
        <begin position="238"/>
        <end position="260"/>
    </location>
</feature>
<feature type="transmembrane region" description="Helical" evidence="7">
    <location>
        <begin position="25"/>
        <end position="43"/>
    </location>
</feature>
<feature type="transmembrane region" description="Helical" evidence="7">
    <location>
        <begin position="210"/>
        <end position="232"/>
    </location>
</feature>
<dbReference type="GO" id="GO:0016020">
    <property type="term" value="C:membrane"/>
    <property type="evidence" value="ECO:0007669"/>
    <property type="project" value="UniProtKB-SubCell"/>
</dbReference>
<gene>
    <name evidence="8" type="ORF">BKH29_06150</name>
</gene>
<dbReference type="AlphaFoldDB" id="A0A1Q8V964"/>
<feature type="region of interest" description="Disordered" evidence="6">
    <location>
        <begin position="399"/>
        <end position="443"/>
    </location>
</feature>
<dbReference type="InterPro" id="IPR002549">
    <property type="entry name" value="AI-2E-like"/>
</dbReference>
<evidence type="ECO:0000256" key="4">
    <source>
        <dbReference type="ARBA" id="ARBA00022989"/>
    </source>
</evidence>
<feature type="compositionally biased region" description="Basic and acidic residues" evidence="6">
    <location>
        <begin position="399"/>
        <end position="426"/>
    </location>
</feature>
<feature type="transmembrane region" description="Helical" evidence="7">
    <location>
        <begin position="154"/>
        <end position="177"/>
    </location>
</feature>
<sequence>MAAVSEKARKASVPVPGERTQGETVAYLLAALTIGAVGLYLIQDLFAPAFFALTLVVTVRPLVSWMTRHRVPRVVAATAAILLIFTFVVLLFAALAVAVAQLVDTLPQYAPKFQAIWRQTETQLNGMGVDQSTVLKEVTDVLDTSRLVMVAQTILGQLTSASAMLGVMAMVVVFLMFDTAKIEIRTAALGVLKPGMASAMVSFCEAVRSYWMVSTVFGLIVAVINAVTLWYLDVPMAITWGVVSFITNYIPNIGFVLGVVPPAILGLVDSGPWTALWVVLSYVAANFVIQSLIQPKFTGDAVGLNTTTTFLCLLFWSTVIGAMGTILAVPLTLFVKALLIDSDPRSRWVGIFLSAGDSPVRDPDELDQEVLDELDKLDLDGDGVGEGDPDHGRPVVEQVTEKAEAAQKPEKAGKAGRIEKAVKGADDVDGSMPSGSHQRFQAD</sequence>
<evidence type="ECO:0000256" key="3">
    <source>
        <dbReference type="ARBA" id="ARBA00022692"/>
    </source>
</evidence>
<keyword evidence="5 7" id="KW-0472">Membrane</keyword>
<feature type="compositionally biased region" description="Polar residues" evidence="6">
    <location>
        <begin position="433"/>
        <end position="443"/>
    </location>
</feature>
<dbReference type="PANTHER" id="PTHR21716:SF64">
    <property type="entry name" value="AI-2 TRANSPORT PROTEIN TQSA"/>
    <property type="match status" value="1"/>
</dbReference>
<keyword evidence="4 7" id="KW-1133">Transmembrane helix</keyword>
<keyword evidence="3 7" id="KW-0812">Transmembrane</keyword>
<comment type="caution">
    <text evidence="8">The sequence shown here is derived from an EMBL/GenBank/DDBJ whole genome shotgun (WGS) entry which is preliminary data.</text>
</comment>
<accession>A0A1Q8V964</accession>
<evidence type="ECO:0000256" key="2">
    <source>
        <dbReference type="ARBA" id="ARBA00009773"/>
    </source>
</evidence>
<dbReference type="RefSeq" id="WP_075376690.1">
    <property type="nucleotide sequence ID" value="NZ_MSKJ01000013.1"/>
</dbReference>
<dbReference type="EMBL" id="MSKJ01000013">
    <property type="protein sequence ID" value="OLO44624.1"/>
    <property type="molecule type" value="Genomic_DNA"/>
</dbReference>
<feature type="transmembrane region" description="Helical" evidence="7">
    <location>
        <begin position="272"/>
        <end position="293"/>
    </location>
</feature>